<dbReference type="InterPro" id="IPR001789">
    <property type="entry name" value="Sig_transdc_resp-reg_receiver"/>
</dbReference>
<evidence type="ECO:0000256" key="5">
    <source>
        <dbReference type="PROSITE-ProRule" id="PRU00169"/>
    </source>
</evidence>
<proteinExistence type="predicted"/>
<keyword evidence="4" id="KW-0804">Transcription</keyword>
<evidence type="ECO:0000256" key="4">
    <source>
        <dbReference type="ARBA" id="ARBA00023163"/>
    </source>
</evidence>
<sequence length="211" mass="22244">MRPRVVLVDDHPVVRAGLVALLQADGRLDVVGEAGDAAGAVAVVERLAGTGERPQVVLMDLHLGRGGPDGVEATRRLAARGFRVLVVTTFDSDADILAALDAGALGYVLKDVPTDELVAAALDVAAGRTALSPQVQQRLVQRTMDPGAALSPRETEILQQVATGASNRDVARALFISESTVKTHLAHLFAKLGVDNRTALVAVARERRLIR</sequence>
<dbReference type="RefSeq" id="WP_343875847.1">
    <property type="nucleotide sequence ID" value="NZ_BAAAIX010000034.1"/>
</dbReference>
<dbReference type="InterPro" id="IPR058245">
    <property type="entry name" value="NreC/VraR/RcsB-like_REC"/>
</dbReference>
<evidence type="ECO:0000256" key="1">
    <source>
        <dbReference type="ARBA" id="ARBA00022553"/>
    </source>
</evidence>
<dbReference type="SMART" id="SM00448">
    <property type="entry name" value="REC"/>
    <property type="match status" value="1"/>
</dbReference>
<dbReference type="CDD" id="cd06170">
    <property type="entry name" value="LuxR_C_like"/>
    <property type="match status" value="1"/>
</dbReference>
<dbReference type="InterPro" id="IPR000792">
    <property type="entry name" value="Tscrpt_reg_LuxR_C"/>
</dbReference>
<dbReference type="SMART" id="SM00421">
    <property type="entry name" value="HTH_LUXR"/>
    <property type="match status" value="1"/>
</dbReference>
<evidence type="ECO:0000313" key="9">
    <source>
        <dbReference type="Proteomes" id="UP001597326"/>
    </source>
</evidence>
<comment type="caution">
    <text evidence="8">The sequence shown here is derived from an EMBL/GenBank/DDBJ whole genome shotgun (WGS) entry which is preliminary data.</text>
</comment>
<dbReference type="PROSITE" id="PS00622">
    <property type="entry name" value="HTH_LUXR_1"/>
    <property type="match status" value="1"/>
</dbReference>
<dbReference type="Pfam" id="PF00072">
    <property type="entry name" value="Response_reg"/>
    <property type="match status" value="1"/>
</dbReference>
<dbReference type="PROSITE" id="PS50110">
    <property type="entry name" value="RESPONSE_REGULATORY"/>
    <property type="match status" value="1"/>
</dbReference>
<evidence type="ECO:0000259" key="6">
    <source>
        <dbReference type="PROSITE" id="PS50043"/>
    </source>
</evidence>
<keyword evidence="9" id="KW-1185">Reference proteome</keyword>
<dbReference type="EMBL" id="JBHUFZ010000033">
    <property type="protein sequence ID" value="MFD1891447.1"/>
    <property type="molecule type" value="Genomic_DNA"/>
</dbReference>
<dbReference type="PANTHER" id="PTHR43214:SF24">
    <property type="entry name" value="TRANSCRIPTIONAL REGULATORY PROTEIN NARL-RELATED"/>
    <property type="match status" value="1"/>
</dbReference>
<feature type="domain" description="HTH luxR-type" evidence="6">
    <location>
        <begin position="143"/>
        <end position="208"/>
    </location>
</feature>
<dbReference type="Gene3D" id="3.40.50.2300">
    <property type="match status" value="1"/>
</dbReference>
<organism evidence="8 9">
    <name type="scientific">Luteococcus peritonei</name>
    <dbReference type="NCBI Taxonomy" id="88874"/>
    <lineage>
        <taxon>Bacteria</taxon>
        <taxon>Bacillati</taxon>
        <taxon>Actinomycetota</taxon>
        <taxon>Actinomycetes</taxon>
        <taxon>Propionibacteriales</taxon>
        <taxon>Propionibacteriaceae</taxon>
        <taxon>Luteococcus</taxon>
    </lineage>
</organism>
<dbReference type="Proteomes" id="UP001597326">
    <property type="component" value="Unassembled WGS sequence"/>
</dbReference>
<keyword evidence="1 5" id="KW-0597">Phosphoprotein</keyword>
<accession>A0ABW4RYP9</accession>
<dbReference type="CDD" id="cd17535">
    <property type="entry name" value="REC_NarL-like"/>
    <property type="match status" value="1"/>
</dbReference>
<evidence type="ECO:0000313" key="8">
    <source>
        <dbReference type="EMBL" id="MFD1891447.1"/>
    </source>
</evidence>
<evidence type="ECO:0000256" key="3">
    <source>
        <dbReference type="ARBA" id="ARBA00023125"/>
    </source>
</evidence>
<dbReference type="PROSITE" id="PS50043">
    <property type="entry name" value="HTH_LUXR_2"/>
    <property type="match status" value="1"/>
</dbReference>
<dbReference type="SUPFAM" id="SSF46894">
    <property type="entry name" value="C-terminal effector domain of the bipartite response regulators"/>
    <property type="match status" value="1"/>
</dbReference>
<reference evidence="9" key="1">
    <citation type="journal article" date="2019" name="Int. J. Syst. Evol. Microbiol.">
        <title>The Global Catalogue of Microorganisms (GCM) 10K type strain sequencing project: providing services to taxonomists for standard genome sequencing and annotation.</title>
        <authorList>
            <consortium name="The Broad Institute Genomics Platform"/>
            <consortium name="The Broad Institute Genome Sequencing Center for Infectious Disease"/>
            <person name="Wu L."/>
            <person name="Ma J."/>
        </authorList>
    </citation>
    <scope>NUCLEOTIDE SEQUENCE [LARGE SCALE GENOMIC DNA]</scope>
    <source>
        <strain evidence="9">CAIM 431</strain>
    </source>
</reference>
<feature type="modified residue" description="4-aspartylphosphate" evidence="5">
    <location>
        <position position="60"/>
    </location>
</feature>
<dbReference type="PANTHER" id="PTHR43214">
    <property type="entry name" value="TWO-COMPONENT RESPONSE REGULATOR"/>
    <property type="match status" value="1"/>
</dbReference>
<dbReference type="SUPFAM" id="SSF52172">
    <property type="entry name" value="CheY-like"/>
    <property type="match status" value="1"/>
</dbReference>
<evidence type="ECO:0000256" key="2">
    <source>
        <dbReference type="ARBA" id="ARBA00023015"/>
    </source>
</evidence>
<dbReference type="Pfam" id="PF00196">
    <property type="entry name" value="GerE"/>
    <property type="match status" value="1"/>
</dbReference>
<name>A0ABW4RYP9_9ACTN</name>
<protein>
    <submittedName>
        <fullName evidence="8">LuxR C-terminal-related transcriptional regulator</fullName>
    </submittedName>
</protein>
<evidence type="ECO:0000259" key="7">
    <source>
        <dbReference type="PROSITE" id="PS50110"/>
    </source>
</evidence>
<dbReference type="InterPro" id="IPR039420">
    <property type="entry name" value="WalR-like"/>
</dbReference>
<keyword evidence="3" id="KW-0238">DNA-binding</keyword>
<dbReference type="InterPro" id="IPR016032">
    <property type="entry name" value="Sig_transdc_resp-reg_C-effctor"/>
</dbReference>
<gene>
    <name evidence="8" type="ORF">ACFSCS_14835</name>
</gene>
<dbReference type="PRINTS" id="PR00038">
    <property type="entry name" value="HTHLUXR"/>
</dbReference>
<dbReference type="InterPro" id="IPR011006">
    <property type="entry name" value="CheY-like_superfamily"/>
</dbReference>
<feature type="domain" description="Response regulatory" evidence="7">
    <location>
        <begin position="4"/>
        <end position="125"/>
    </location>
</feature>
<keyword evidence="2" id="KW-0805">Transcription regulation</keyword>